<accession>A0A061GFF4</accession>
<sequence length="83" mass="9365">MTDCYLHVSLIRQVAWTLRVLPIPLCCGLCNQARLVRFSGTTIQSSLVNVSADAARDRVAPCPWHPFSTGEAFNYFWPPKIEK</sequence>
<evidence type="ECO:0000313" key="2">
    <source>
        <dbReference type="Proteomes" id="UP000026915"/>
    </source>
</evidence>
<keyword evidence="2" id="KW-1185">Reference proteome</keyword>
<reference evidence="1 2" key="1">
    <citation type="journal article" date="2013" name="Genome Biol.">
        <title>The genome sequence of the most widely cultivated cacao type and its use to identify candidate genes regulating pod color.</title>
        <authorList>
            <person name="Motamayor J.C."/>
            <person name="Mockaitis K."/>
            <person name="Schmutz J."/>
            <person name="Haiminen N."/>
            <person name="Iii D.L."/>
            <person name="Cornejo O."/>
            <person name="Findley S.D."/>
            <person name="Zheng P."/>
            <person name="Utro F."/>
            <person name="Royaert S."/>
            <person name="Saski C."/>
            <person name="Jenkins J."/>
            <person name="Podicheti R."/>
            <person name="Zhao M."/>
            <person name="Scheffler B.E."/>
            <person name="Stack J.C."/>
            <person name="Feltus F.A."/>
            <person name="Mustiga G.M."/>
            <person name="Amores F."/>
            <person name="Phillips W."/>
            <person name="Marelli J.P."/>
            <person name="May G.D."/>
            <person name="Shapiro H."/>
            <person name="Ma J."/>
            <person name="Bustamante C.D."/>
            <person name="Schnell R.J."/>
            <person name="Main D."/>
            <person name="Gilbert D."/>
            <person name="Parida L."/>
            <person name="Kuhn D.N."/>
        </authorList>
    </citation>
    <scope>NUCLEOTIDE SEQUENCE [LARGE SCALE GENOMIC DNA]</scope>
    <source>
        <strain evidence="2">cv. Matina 1-6</strain>
    </source>
</reference>
<gene>
    <name evidence="1" type="ORF">TCM_029903</name>
</gene>
<dbReference type="HOGENOM" id="CLU_2547179_0_0_1"/>
<organism evidence="1 2">
    <name type="scientific">Theobroma cacao</name>
    <name type="common">Cacao</name>
    <name type="synonym">Cocoa</name>
    <dbReference type="NCBI Taxonomy" id="3641"/>
    <lineage>
        <taxon>Eukaryota</taxon>
        <taxon>Viridiplantae</taxon>
        <taxon>Streptophyta</taxon>
        <taxon>Embryophyta</taxon>
        <taxon>Tracheophyta</taxon>
        <taxon>Spermatophyta</taxon>
        <taxon>Magnoliopsida</taxon>
        <taxon>eudicotyledons</taxon>
        <taxon>Gunneridae</taxon>
        <taxon>Pentapetalae</taxon>
        <taxon>rosids</taxon>
        <taxon>malvids</taxon>
        <taxon>Malvales</taxon>
        <taxon>Malvaceae</taxon>
        <taxon>Byttnerioideae</taxon>
        <taxon>Theobroma</taxon>
    </lineage>
</organism>
<evidence type="ECO:0000313" key="1">
    <source>
        <dbReference type="EMBL" id="EOY28291.1"/>
    </source>
</evidence>
<dbReference type="AlphaFoldDB" id="A0A061GFF4"/>
<proteinExistence type="predicted"/>
<dbReference type="InParanoid" id="A0A061GFF4"/>
<dbReference type="Proteomes" id="UP000026915">
    <property type="component" value="Chromosome 6"/>
</dbReference>
<dbReference type="Gramene" id="EOY28291">
    <property type="protein sequence ID" value="EOY28291"/>
    <property type="gene ID" value="TCM_029903"/>
</dbReference>
<name>A0A061GFF4_THECC</name>
<dbReference type="EMBL" id="CM001884">
    <property type="protein sequence ID" value="EOY28291.1"/>
    <property type="molecule type" value="Genomic_DNA"/>
</dbReference>
<protein>
    <submittedName>
        <fullName evidence="1">Uncharacterized protein</fullName>
    </submittedName>
</protein>